<accession>A0A316EFQ5</accession>
<name>A0A316EFQ5_9BACT</name>
<dbReference type="PANTHER" id="PTHR33295">
    <property type="entry name" value="ATPASE"/>
    <property type="match status" value="1"/>
</dbReference>
<evidence type="ECO:0000259" key="1">
    <source>
        <dbReference type="Pfam" id="PF13173"/>
    </source>
</evidence>
<dbReference type="SUPFAM" id="SSF52540">
    <property type="entry name" value="P-loop containing nucleoside triphosphate hydrolases"/>
    <property type="match status" value="1"/>
</dbReference>
<gene>
    <name evidence="3" type="ORF">LV89_01435</name>
</gene>
<feature type="domain" description="DUF4143" evidence="2">
    <location>
        <begin position="220"/>
        <end position="381"/>
    </location>
</feature>
<keyword evidence="4" id="KW-1185">Reference proteome</keyword>
<dbReference type="InterPro" id="IPR041682">
    <property type="entry name" value="AAA_14"/>
</dbReference>
<dbReference type="AlphaFoldDB" id="A0A316EFQ5"/>
<dbReference type="Pfam" id="PF13635">
    <property type="entry name" value="DUF4143"/>
    <property type="match status" value="1"/>
</dbReference>
<protein>
    <recommendedName>
        <fullName evidence="5">AAA+ ATPase domain-containing protein</fullName>
    </recommendedName>
</protein>
<evidence type="ECO:0000313" key="4">
    <source>
        <dbReference type="Proteomes" id="UP000245489"/>
    </source>
</evidence>
<dbReference type="OrthoDB" id="9801840at2"/>
<dbReference type="EMBL" id="QGGO01000006">
    <property type="protein sequence ID" value="PWK27544.1"/>
    <property type="molecule type" value="Genomic_DNA"/>
</dbReference>
<organism evidence="3 4">
    <name type="scientific">Arcicella aurantiaca</name>
    <dbReference type="NCBI Taxonomy" id="591202"/>
    <lineage>
        <taxon>Bacteria</taxon>
        <taxon>Pseudomonadati</taxon>
        <taxon>Bacteroidota</taxon>
        <taxon>Cytophagia</taxon>
        <taxon>Cytophagales</taxon>
        <taxon>Flectobacillaceae</taxon>
        <taxon>Arcicella</taxon>
    </lineage>
</organism>
<reference evidence="3 4" key="1">
    <citation type="submission" date="2018-05" db="EMBL/GenBank/DDBJ databases">
        <title>Genomic Encyclopedia of Archaeal and Bacterial Type Strains, Phase II (KMG-II): from individual species to whole genera.</title>
        <authorList>
            <person name="Goeker M."/>
        </authorList>
    </citation>
    <scope>NUCLEOTIDE SEQUENCE [LARGE SCALE GENOMIC DNA]</scope>
    <source>
        <strain evidence="3 4">DSM 22214</strain>
    </source>
</reference>
<dbReference type="Pfam" id="PF13173">
    <property type="entry name" value="AAA_14"/>
    <property type="match status" value="1"/>
</dbReference>
<proteinExistence type="predicted"/>
<evidence type="ECO:0000313" key="3">
    <source>
        <dbReference type="EMBL" id="PWK27544.1"/>
    </source>
</evidence>
<feature type="domain" description="AAA" evidence="1">
    <location>
        <begin position="17"/>
        <end position="152"/>
    </location>
</feature>
<dbReference type="RefSeq" id="WP_109742198.1">
    <property type="nucleotide sequence ID" value="NZ_QGGO01000006.1"/>
</dbReference>
<comment type="caution">
    <text evidence="3">The sequence shown here is derived from an EMBL/GenBank/DDBJ whole genome shotgun (WGS) entry which is preliminary data.</text>
</comment>
<evidence type="ECO:0000259" key="2">
    <source>
        <dbReference type="Pfam" id="PF13635"/>
    </source>
</evidence>
<dbReference type="InterPro" id="IPR027417">
    <property type="entry name" value="P-loop_NTPase"/>
</dbReference>
<dbReference type="Proteomes" id="UP000245489">
    <property type="component" value="Unassembled WGS sequence"/>
</dbReference>
<sequence length="432" mass="49490">MYREKLNELAVWKLKPNRKPLILNGARQVGKSWLVQKFGEEFFDKKVITINFEKRRDLHVIFKTNFDVNRILLELEFVLGQKIDVENDLLFFDEIQACSEALGSLRYFYEDKQTLHLIAAGSLLDFEFRNQPFPVGRVDVMNLNPMTFYEFLLAKGKESIANLLNEPPRYLPEIATTILNEEINNYFVIGGMPECVQSFINNQNFQDVQEIQDNLLYSYEQDFKKYKPIVDGDALNDILEKSALLISNQIVYTHLSDRFSSPTIKKGVEVLRTARLLNSVQNVSISGLPLTPSGKQFKLYHLDIGLLLRKSNLSFQDVYLKKNLTAAFNGMLAEQFVAQQIIASQKEDLTYWARTSPGSSAEVDFVIVREGKIFPIEVKSGKNGSLKSLHYLLEHNSHIDSAIIFSNAPFGIQGKLNFIPIFWAGRLIFPLE</sequence>
<dbReference type="InterPro" id="IPR025420">
    <property type="entry name" value="DUF4143"/>
</dbReference>
<evidence type="ECO:0008006" key="5">
    <source>
        <dbReference type="Google" id="ProtNLM"/>
    </source>
</evidence>
<dbReference type="PANTHER" id="PTHR33295:SF7">
    <property type="entry name" value="ATPASE"/>
    <property type="match status" value="1"/>
</dbReference>